<keyword evidence="5" id="KW-0238">DNA-binding</keyword>
<dbReference type="GO" id="GO:0006298">
    <property type="term" value="P:mismatch repair"/>
    <property type="evidence" value="ECO:0007669"/>
    <property type="project" value="InterPro"/>
</dbReference>
<dbReference type="FunFam" id="1.10.1420.10:FF:000001">
    <property type="entry name" value="DNA mismatch repair protein MutS"/>
    <property type="match status" value="1"/>
</dbReference>
<keyword evidence="4" id="KW-0067">ATP-binding</keyword>
<organism evidence="9 10">
    <name type="scientific">Dictyobacter vulcani</name>
    <dbReference type="NCBI Taxonomy" id="2607529"/>
    <lineage>
        <taxon>Bacteria</taxon>
        <taxon>Bacillati</taxon>
        <taxon>Chloroflexota</taxon>
        <taxon>Ktedonobacteria</taxon>
        <taxon>Ktedonobacterales</taxon>
        <taxon>Dictyobacteraceae</taxon>
        <taxon>Dictyobacter</taxon>
    </lineage>
</organism>
<evidence type="ECO:0000256" key="7">
    <source>
        <dbReference type="ARBA" id="ARBA00024647"/>
    </source>
</evidence>
<dbReference type="Gene3D" id="1.10.1420.10">
    <property type="match status" value="1"/>
</dbReference>
<dbReference type="AlphaFoldDB" id="A0A5J4KRY8"/>
<proteinExistence type="inferred from homology"/>
<evidence type="ECO:0000256" key="1">
    <source>
        <dbReference type="ARBA" id="ARBA00006271"/>
    </source>
</evidence>
<feature type="domain" description="DNA mismatch repair protein MutS core" evidence="8">
    <location>
        <begin position="23"/>
        <end position="173"/>
    </location>
</feature>
<sequence length="173" mass="19479">MLQQLNALETYFTDGFMTLDPYTRRNLELFETGRGGSVKGSLLWVLDRTRTPMGGRLLRRWIGQPLLEIGILQQRQQAISELIGDTLLQARLTEGLKKAGDVERLINRVKQRIASPRDLVALANGLRAASEVRSCLTQEEIASKPSLQRIVERLADNDDIIELIEKSITDDPP</sequence>
<evidence type="ECO:0000313" key="9">
    <source>
        <dbReference type="EMBL" id="GER89157.1"/>
    </source>
</evidence>
<gene>
    <name evidence="9" type="ORF">KDW_33190</name>
</gene>
<evidence type="ECO:0000259" key="8">
    <source>
        <dbReference type="Pfam" id="PF05192"/>
    </source>
</evidence>
<dbReference type="InterPro" id="IPR007696">
    <property type="entry name" value="DNA_mismatch_repair_MutS_core"/>
</dbReference>
<evidence type="ECO:0000256" key="5">
    <source>
        <dbReference type="ARBA" id="ARBA00023125"/>
    </source>
</evidence>
<comment type="function">
    <text evidence="7">This protein is involved in the repair of mismatches in DNA. It is possible that it carries out the mismatch recognition step. This protein has a weak ATPase activity.</text>
</comment>
<dbReference type="GO" id="GO:0005524">
    <property type="term" value="F:ATP binding"/>
    <property type="evidence" value="ECO:0007669"/>
    <property type="project" value="UniProtKB-KW"/>
</dbReference>
<protein>
    <recommendedName>
        <fullName evidence="8">DNA mismatch repair protein MutS core domain-containing protein</fullName>
    </recommendedName>
</protein>
<keyword evidence="2" id="KW-0547">Nucleotide-binding</keyword>
<dbReference type="GO" id="GO:0005829">
    <property type="term" value="C:cytosol"/>
    <property type="evidence" value="ECO:0007669"/>
    <property type="project" value="TreeGrafter"/>
</dbReference>
<evidence type="ECO:0000256" key="6">
    <source>
        <dbReference type="ARBA" id="ARBA00023204"/>
    </source>
</evidence>
<accession>A0A5J4KRY8</accession>
<comment type="similarity">
    <text evidence="1">Belongs to the DNA mismatch repair MutS family.</text>
</comment>
<dbReference type="GO" id="GO:0140664">
    <property type="term" value="F:ATP-dependent DNA damage sensor activity"/>
    <property type="evidence" value="ECO:0007669"/>
    <property type="project" value="InterPro"/>
</dbReference>
<dbReference type="InterPro" id="IPR045076">
    <property type="entry name" value="MutS"/>
</dbReference>
<dbReference type="InterPro" id="IPR036187">
    <property type="entry name" value="DNA_mismatch_repair_MutS_sf"/>
</dbReference>
<keyword evidence="6" id="KW-0234">DNA repair</keyword>
<evidence type="ECO:0000256" key="4">
    <source>
        <dbReference type="ARBA" id="ARBA00022840"/>
    </source>
</evidence>
<name>A0A5J4KRY8_9CHLR</name>
<dbReference type="Gene3D" id="6.10.140.80">
    <property type="match status" value="1"/>
</dbReference>
<reference evidence="9 10" key="1">
    <citation type="submission" date="2019-10" db="EMBL/GenBank/DDBJ databases">
        <title>Dictyobacter vulcani sp. nov., within the class Ktedonobacteria, isolated from soil of volcanic Mt. Zao.</title>
        <authorList>
            <person name="Zheng Y."/>
            <person name="Wang C.M."/>
            <person name="Sakai Y."/>
            <person name="Abe K."/>
            <person name="Yokota A."/>
            <person name="Yabe S."/>
        </authorList>
    </citation>
    <scope>NUCLEOTIDE SEQUENCE [LARGE SCALE GENOMIC DNA]</scope>
    <source>
        <strain evidence="9 10">W12</strain>
    </source>
</reference>
<evidence type="ECO:0000256" key="3">
    <source>
        <dbReference type="ARBA" id="ARBA00022763"/>
    </source>
</evidence>
<evidence type="ECO:0000313" key="10">
    <source>
        <dbReference type="Proteomes" id="UP000326912"/>
    </source>
</evidence>
<dbReference type="Proteomes" id="UP000326912">
    <property type="component" value="Unassembled WGS sequence"/>
</dbReference>
<dbReference type="EMBL" id="BKZW01000001">
    <property type="protein sequence ID" value="GER89157.1"/>
    <property type="molecule type" value="Genomic_DNA"/>
</dbReference>
<dbReference type="PANTHER" id="PTHR11361:SF34">
    <property type="entry name" value="DNA MISMATCH REPAIR PROTEIN MSH1, MITOCHONDRIAL"/>
    <property type="match status" value="1"/>
</dbReference>
<dbReference type="PANTHER" id="PTHR11361">
    <property type="entry name" value="DNA MISMATCH REPAIR PROTEIN MUTS FAMILY MEMBER"/>
    <property type="match status" value="1"/>
</dbReference>
<evidence type="ECO:0000256" key="2">
    <source>
        <dbReference type="ARBA" id="ARBA00022741"/>
    </source>
</evidence>
<keyword evidence="3" id="KW-0227">DNA damage</keyword>
<dbReference type="SUPFAM" id="SSF48334">
    <property type="entry name" value="DNA repair protein MutS, domain III"/>
    <property type="match status" value="1"/>
</dbReference>
<dbReference type="GO" id="GO:0030983">
    <property type="term" value="F:mismatched DNA binding"/>
    <property type="evidence" value="ECO:0007669"/>
    <property type="project" value="InterPro"/>
</dbReference>
<dbReference type="Pfam" id="PF05192">
    <property type="entry name" value="MutS_III"/>
    <property type="match status" value="1"/>
</dbReference>
<comment type="caution">
    <text evidence="9">The sequence shown here is derived from an EMBL/GenBank/DDBJ whole genome shotgun (WGS) entry which is preliminary data.</text>
</comment>
<keyword evidence="10" id="KW-1185">Reference proteome</keyword>